<accession>A0ABQ7VC85</accession>
<comment type="caution">
    <text evidence="1">The sequence shown here is derived from an EMBL/GenBank/DDBJ whole genome shotgun (WGS) entry which is preliminary data.</text>
</comment>
<protein>
    <submittedName>
        <fullName evidence="1">Uncharacterized protein</fullName>
    </submittedName>
</protein>
<evidence type="ECO:0000313" key="1">
    <source>
        <dbReference type="EMBL" id="KAH0761690.1"/>
    </source>
</evidence>
<dbReference type="Proteomes" id="UP000826656">
    <property type="component" value="Unassembled WGS sequence"/>
</dbReference>
<dbReference type="EMBL" id="JAIVGD010000013">
    <property type="protein sequence ID" value="KAH0761690.1"/>
    <property type="molecule type" value="Genomic_DNA"/>
</dbReference>
<organism evidence="1 2">
    <name type="scientific">Solanum tuberosum</name>
    <name type="common">Potato</name>
    <dbReference type="NCBI Taxonomy" id="4113"/>
    <lineage>
        <taxon>Eukaryota</taxon>
        <taxon>Viridiplantae</taxon>
        <taxon>Streptophyta</taxon>
        <taxon>Embryophyta</taxon>
        <taxon>Tracheophyta</taxon>
        <taxon>Spermatophyta</taxon>
        <taxon>Magnoliopsida</taxon>
        <taxon>eudicotyledons</taxon>
        <taxon>Gunneridae</taxon>
        <taxon>Pentapetalae</taxon>
        <taxon>asterids</taxon>
        <taxon>lamiids</taxon>
        <taxon>Solanales</taxon>
        <taxon>Solanaceae</taxon>
        <taxon>Solanoideae</taxon>
        <taxon>Solaneae</taxon>
        <taxon>Solanum</taxon>
    </lineage>
</organism>
<proteinExistence type="predicted"/>
<gene>
    <name evidence="1" type="ORF">KY290_017763</name>
</gene>
<sequence>MQSEIWRLKDFYLQSCGTEEVSMSCVARLKEQSQLLTPRSLNGNFYKLNTDGCSKGNPGEAPGGGVLRD</sequence>
<name>A0ABQ7VC85_SOLTU</name>
<reference evidence="1 2" key="1">
    <citation type="journal article" date="2021" name="bioRxiv">
        <title>Chromosome-scale and haplotype-resolved genome assembly of a tetraploid potato cultivar.</title>
        <authorList>
            <person name="Sun H."/>
            <person name="Jiao W.-B."/>
            <person name="Krause K."/>
            <person name="Campoy J.A."/>
            <person name="Goel M."/>
            <person name="Folz-Donahue K."/>
            <person name="Kukat C."/>
            <person name="Huettel B."/>
            <person name="Schneeberger K."/>
        </authorList>
    </citation>
    <scope>NUCLEOTIDE SEQUENCE [LARGE SCALE GENOMIC DNA]</scope>
    <source>
        <strain evidence="1">SolTubOtavaFocal</strain>
        <tissue evidence="1">Leaves</tissue>
    </source>
</reference>
<evidence type="ECO:0000313" key="2">
    <source>
        <dbReference type="Proteomes" id="UP000826656"/>
    </source>
</evidence>
<keyword evidence="2" id="KW-1185">Reference proteome</keyword>